<evidence type="ECO:0000313" key="1">
    <source>
        <dbReference type="EMBL" id="QIM13745.1"/>
    </source>
</evidence>
<reference evidence="1" key="1">
    <citation type="submission" date="2019-08" db="EMBL/GenBank/DDBJ databases">
        <authorList>
            <person name="Lv L."/>
            <person name="Gao X."/>
            <person name="Liu J.-H."/>
        </authorList>
    </citation>
    <scope>NUCLEOTIDE SEQUENCE</scope>
    <source>
        <strain evidence="1">LDL3-2</strain>
        <plasmid evidence="1">pHNLDL3-2</plasmid>
    </source>
</reference>
<name>A0A6G8FBD5_KLEPN</name>
<protein>
    <submittedName>
        <fullName evidence="1">Uncharacterized protein</fullName>
    </submittedName>
</protein>
<dbReference type="EMBL" id="MN319465">
    <property type="protein sequence ID" value="QIM13745.1"/>
    <property type="molecule type" value="Genomic_DNA"/>
</dbReference>
<accession>A0A6G8FBD5</accession>
<keyword evidence="1" id="KW-0614">Plasmid</keyword>
<proteinExistence type="predicted"/>
<organism evidence="1">
    <name type="scientific">Klebsiella pneumoniae</name>
    <dbReference type="NCBI Taxonomy" id="573"/>
    <lineage>
        <taxon>Bacteria</taxon>
        <taxon>Pseudomonadati</taxon>
        <taxon>Pseudomonadota</taxon>
        <taxon>Gammaproteobacteria</taxon>
        <taxon>Enterobacterales</taxon>
        <taxon>Enterobacteriaceae</taxon>
        <taxon>Klebsiella/Raoultella group</taxon>
        <taxon>Klebsiella</taxon>
        <taxon>Klebsiella pneumoniae complex</taxon>
    </lineage>
</organism>
<sequence length="64" mass="7297">MRPATLRKGYGAANLITFNGKSHHLKKYTANPITFDCNTHNLKRQIPSPLAAYSITRSRKIHYL</sequence>
<geneLocation type="plasmid" evidence="1">
    <name>pHNLDL3-2</name>
</geneLocation>
<dbReference type="AlphaFoldDB" id="A0A6G8FBD5"/>